<gene>
    <name evidence="2" type="ORF">C7373_101600</name>
    <name evidence="1" type="ORF">IB211_00030c</name>
</gene>
<evidence type="ECO:0000313" key="4">
    <source>
        <dbReference type="Proteomes" id="UP000245778"/>
    </source>
</evidence>
<evidence type="ECO:0000313" key="2">
    <source>
        <dbReference type="EMBL" id="PVY60083.1"/>
    </source>
</evidence>
<dbReference type="RefSeq" id="WP_058116704.1">
    <property type="nucleotide sequence ID" value="NZ_CAMREZ010000004.1"/>
</dbReference>
<dbReference type="GeneID" id="93227674"/>
<dbReference type="EMBL" id="CP011307">
    <property type="protein sequence ID" value="ALP92426.1"/>
    <property type="molecule type" value="Genomic_DNA"/>
</dbReference>
<reference evidence="1 3" key="1">
    <citation type="journal article" date="2015" name="Nat. Commun.">
        <title>Production of butyrate from lysine and the Amadori product fructoselysine by a human gut commensal.</title>
        <authorList>
            <person name="Bui T.P."/>
            <person name="Ritari J."/>
            <person name="Boeren S."/>
            <person name="de Waard P."/>
            <person name="Plugge C.M."/>
            <person name="de Vos W.M."/>
        </authorList>
    </citation>
    <scope>NUCLEOTIDE SEQUENCE [LARGE SCALE GENOMIC DNA]</scope>
    <source>
        <strain evidence="1 3">AF211</strain>
    </source>
</reference>
<protein>
    <submittedName>
        <fullName evidence="1">Uncharacterized protein</fullName>
    </submittedName>
</protein>
<accession>A0A0S2VZD0</accession>
<sequence length="143" mass="15885">MKLNHQNGLIRVCVDDIAGNRVSGRVYSQRLTSPMAFLDLGGLLLQLEELLETQNFPQAFQRIRTFSPDKLPERSDGVLPEGAMSPEEVSAASGKRATFILHVLTRQNATWQGTVDWLCGGEPDAFSSDLEFLKLVERRIAAL</sequence>
<dbReference type="EMBL" id="QEKK01000001">
    <property type="protein sequence ID" value="PVY60083.1"/>
    <property type="molecule type" value="Genomic_DNA"/>
</dbReference>
<dbReference type="Proteomes" id="UP000245778">
    <property type="component" value="Unassembled WGS sequence"/>
</dbReference>
<dbReference type="STRING" id="1297617.IB211_00030c"/>
<dbReference type="Proteomes" id="UP000064844">
    <property type="component" value="Chromosome"/>
</dbReference>
<dbReference type="KEGG" id="ibu:IB211_00030c"/>
<dbReference type="AlphaFoldDB" id="A0A0S2VZD0"/>
<dbReference type="eggNOG" id="ENOG5031K49">
    <property type="taxonomic scope" value="Bacteria"/>
</dbReference>
<keyword evidence="3" id="KW-1185">Reference proteome</keyword>
<name>A0A0S2VZD0_9FIRM</name>
<proteinExistence type="predicted"/>
<reference evidence="2 4" key="3">
    <citation type="submission" date="2018-04" db="EMBL/GenBank/DDBJ databases">
        <title>Genomic Encyclopedia of Type Strains, Phase IV (KMG-IV): sequencing the most valuable type-strain genomes for metagenomic binning, comparative biology and taxonomic classification.</title>
        <authorList>
            <person name="Goeker M."/>
        </authorList>
    </citation>
    <scope>NUCLEOTIDE SEQUENCE [LARGE SCALE GENOMIC DNA]</scope>
    <source>
        <strain evidence="2 4">DSM 26588</strain>
    </source>
</reference>
<reference evidence="3" key="2">
    <citation type="submission" date="2015-04" db="EMBL/GenBank/DDBJ databases">
        <title>A butyrogenic pathway from the amino acid lysine in a human gut commensal.</title>
        <authorList>
            <person name="de Vos W.M."/>
            <person name="Bui N.T.P."/>
            <person name="Plugge C.M."/>
            <person name="Ritari J."/>
        </authorList>
    </citation>
    <scope>NUCLEOTIDE SEQUENCE [LARGE SCALE GENOMIC DNA]</scope>
    <source>
        <strain evidence="3">AF211</strain>
    </source>
</reference>
<organism evidence="1 3">
    <name type="scientific">Intestinimonas butyriciproducens</name>
    <dbReference type="NCBI Taxonomy" id="1297617"/>
    <lineage>
        <taxon>Bacteria</taxon>
        <taxon>Bacillati</taxon>
        <taxon>Bacillota</taxon>
        <taxon>Clostridia</taxon>
        <taxon>Eubacteriales</taxon>
        <taxon>Intestinimonas</taxon>
    </lineage>
</organism>
<evidence type="ECO:0000313" key="3">
    <source>
        <dbReference type="Proteomes" id="UP000064844"/>
    </source>
</evidence>
<dbReference type="OrthoDB" id="2086691at2"/>
<evidence type="ECO:0000313" key="1">
    <source>
        <dbReference type="EMBL" id="ALP92426.1"/>
    </source>
</evidence>